<dbReference type="InterPro" id="IPR003593">
    <property type="entry name" value="AAA+_ATPase"/>
</dbReference>
<organism evidence="6 7">
    <name type="scientific">Thermotomaculum hydrothermale</name>
    <dbReference type="NCBI Taxonomy" id="981385"/>
    <lineage>
        <taxon>Bacteria</taxon>
        <taxon>Pseudomonadati</taxon>
        <taxon>Acidobacteriota</taxon>
        <taxon>Holophagae</taxon>
        <taxon>Thermotomaculales</taxon>
        <taxon>Thermotomaculaceae</taxon>
        <taxon>Thermotomaculum</taxon>
    </lineage>
</organism>
<evidence type="ECO:0000259" key="5">
    <source>
        <dbReference type="PROSITE" id="PS50893"/>
    </source>
</evidence>
<keyword evidence="2" id="KW-0813">Transport</keyword>
<dbReference type="PANTHER" id="PTHR43335">
    <property type="entry name" value="ABC TRANSPORTER, ATP-BINDING PROTEIN"/>
    <property type="match status" value="1"/>
</dbReference>
<dbReference type="Pfam" id="PF00005">
    <property type="entry name" value="ABC_tran"/>
    <property type="match status" value="1"/>
</dbReference>
<dbReference type="GO" id="GO:0016887">
    <property type="term" value="F:ATP hydrolysis activity"/>
    <property type="evidence" value="ECO:0007669"/>
    <property type="project" value="InterPro"/>
</dbReference>
<keyword evidence="4 6" id="KW-0067">ATP-binding</keyword>
<evidence type="ECO:0000256" key="2">
    <source>
        <dbReference type="ARBA" id="ARBA00022448"/>
    </source>
</evidence>
<reference evidence="6 7" key="1">
    <citation type="journal article" date="2012" name="Extremophiles">
        <title>Thermotomaculum hydrothermale gen. nov., sp. nov., a novel heterotrophic thermophile within the phylum Acidobacteria from a deep-sea hydrothermal vent chimney in the Southern Okinawa Trough.</title>
        <authorList>
            <person name="Izumi H."/>
            <person name="Nunoura T."/>
            <person name="Miyazaki M."/>
            <person name="Mino S."/>
            <person name="Toki T."/>
            <person name="Takai K."/>
            <person name="Sako Y."/>
            <person name="Sawabe T."/>
            <person name="Nakagawa S."/>
        </authorList>
    </citation>
    <scope>NUCLEOTIDE SEQUENCE [LARGE SCALE GENOMIC DNA]</scope>
    <source>
        <strain evidence="6 7">AC55</strain>
    </source>
</reference>
<dbReference type="SMART" id="SM00382">
    <property type="entry name" value="AAA"/>
    <property type="match status" value="1"/>
</dbReference>
<proteinExistence type="inferred from homology"/>
<evidence type="ECO:0000313" key="7">
    <source>
        <dbReference type="Proteomes" id="UP000595564"/>
    </source>
</evidence>
<dbReference type="CDD" id="cd03230">
    <property type="entry name" value="ABC_DR_subfamily_A"/>
    <property type="match status" value="1"/>
</dbReference>
<dbReference type="SUPFAM" id="SSF52540">
    <property type="entry name" value="P-loop containing nucleoside triphosphate hydrolases"/>
    <property type="match status" value="1"/>
</dbReference>
<dbReference type="KEGG" id="thyd:TTHT_0168"/>
<dbReference type="GO" id="GO:0005524">
    <property type="term" value="F:ATP binding"/>
    <property type="evidence" value="ECO:0007669"/>
    <property type="project" value="UniProtKB-KW"/>
</dbReference>
<accession>A0A7R6PMF2</accession>
<dbReference type="PANTHER" id="PTHR43335:SF4">
    <property type="entry name" value="ABC TRANSPORTER, ATP-BINDING PROTEIN"/>
    <property type="match status" value="1"/>
</dbReference>
<dbReference type="PROSITE" id="PS50893">
    <property type="entry name" value="ABC_TRANSPORTER_2"/>
    <property type="match status" value="1"/>
</dbReference>
<keyword evidence="3" id="KW-0547">Nucleotide-binding</keyword>
<name>A0A7R6PMF2_9BACT</name>
<dbReference type="AlphaFoldDB" id="A0A7R6PMF2"/>
<evidence type="ECO:0000256" key="4">
    <source>
        <dbReference type="ARBA" id="ARBA00022840"/>
    </source>
</evidence>
<dbReference type="Proteomes" id="UP000595564">
    <property type="component" value="Chromosome"/>
</dbReference>
<dbReference type="InterPro" id="IPR027417">
    <property type="entry name" value="P-loop_NTPase"/>
</dbReference>
<evidence type="ECO:0000313" key="6">
    <source>
        <dbReference type="EMBL" id="BBB31806.1"/>
    </source>
</evidence>
<dbReference type="RefSeq" id="WP_201328138.1">
    <property type="nucleotide sequence ID" value="NZ_AP017470.1"/>
</dbReference>
<gene>
    <name evidence="6" type="ORF">TTHT_0168</name>
</gene>
<protein>
    <submittedName>
        <fullName evidence="6">Antibiotic transport system ATP-binding protein</fullName>
    </submittedName>
</protein>
<feature type="domain" description="ABC transporter" evidence="5">
    <location>
        <begin position="2"/>
        <end position="231"/>
    </location>
</feature>
<evidence type="ECO:0000256" key="3">
    <source>
        <dbReference type="ARBA" id="ARBA00022741"/>
    </source>
</evidence>
<comment type="similarity">
    <text evidence="1">Belongs to the ABC transporter superfamily.</text>
</comment>
<dbReference type="Gene3D" id="3.40.50.300">
    <property type="entry name" value="P-loop containing nucleotide triphosphate hydrolases"/>
    <property type="match status" value="1"/>
</dbReference>
<evidence type="ECO:0000256" key="1">
    <source>
        <dbReference type="ARBA" id="ARBA00005417"/>
    </source>
</evidence>
<sequence>MIKVEGLTKYYGDFLAVDNISFEVKKGEIVGLLGPNGAGKTTTLRILTGYLLPSGGSVKIKDYDIYKDLREIKKTIGYLPETTPLYGEMLVYDYLNFVADSKGIEEEKRLAELKRVADVCQIKDVMHKPVNELSKGYKQRVGLAAAMLGDPDILVLDEPTSGLDPNQIVEIREIIKEIGKEKTVLFSTHILSEAEATCDRLVIISKGKIVADGKTEELKRGRDKFIVNLELENVDSNTAVNELKVVNGVEDVKVNSENGSLKLTLEGKEDFRREVYSLIKSKDWGLLEMARASETLEEIFKKLTRE</sequence>
<keyword evidence="7" id="KW-1185">Reference proteome</keyword>
<dbReference type="InterPro" id="IPR003439">
    <property type="entry name" value="ABC_transporter-like_ATP-bd"/>
</dbReference>
<dbReference type="EMBL" id="AP017470">
    <property type="protein sequence ID" value="BBB31806.1"/>
    <property type="molecule type" value="Genomic_DNA"/>
</dbReference>